<dbReference type="Gene3D" id="3.10.180.10">
    <property type="entry name" value="2,3-Dihydroxybiphenyl 1,2-Dioxygenase, domain 1"/>
    <property type="match status" value="1"/>
</dbReference>
<dbReference type="InterPro" id="IPR037523">
    <property type="entry name" value="VOC_core"/>
</dbReference>
<dbReference type="InterPro" id="IPR051332">
    <property type="entry name" value="Fosfomycin_Res_Enzymes"/>
</dbReference>
<protein>
    <recommendedName>
        <fullName evidence="2">VOC domain-containing protein</fullName>
    </recommendedName>
</protein>
<proteinExistence type="predicted"/>
<dbReference type="InterPro" id="IPR029068">
    <property type="entry name" value="Glyas_Bleomycin-R_OHBP_Dase"/>
</dbReference>
<dbReference type="Pfam" id="PF00903">
    <property type="entry name" value="Glyoxalase"/>
    <property type="match status" value="1"/>
</dbReference>
<dbReference type="GO" id="GO:0046872">
    <property type="term" value="F:metal ion binding"/>
    <property type="evidence" value="ECO:0007669"/>
    <property type="project" value="UniProtKB-KW"/>
</dbReference>
<name>A0A4P2QM43_SORCE</name>
<organism evidence="3 4">
    <name type="scientific">Sorangium cellulosum</name>
    <name type="common">Polyangium cellulosum</name>
    <dbReference type="NCBI Taxonomy" id="56"/>
    <lineage>
        <taxon>Bacteria</taxon>
        <taxon>Pseudomonadati</taxon>
        <taxon>Myxococcota</taxon>
        <taxon>Polyangia</taxon>
        <taxon>Polyangiales</taxon>
        <taxon>Polyangiaceae</taxon>
        <taxon>Sorangium</taxon>
    </lineage>
</organism>
<dbReference type="EMBL" id="CP012672">
    <property type="protein sequence ID" value="AUX30573.1"/>
    <property type="molecule type" value="Genomic_DNA"/>
</dbReference>
<dbReference type="PANTHER" id="PTHR36113">
    <property type="entry name" value="LYASE, PUTATIVE-RELATED-RELATED"/>
    <property type="match status" value="1"/>
</dbReference>
<evidence type="ECO:0000313" key="4">
    <source>
        <dbReference type="Proteomes" id="UP000295497"/>
    </source>
</evidence>
<evidence type="ECO:0000256" key="1">
    <source>
        <dbReference type="ARBA" id="ARBA00022723"/>
    </source>
</evidence>
<evidence type="ECO:0000313" key="3">
    <source>
        <dbReference type="EMBL" id="AUX30573.1"/>
    </source>
</evidence>
<evidence type="ECO:0000259" key="2">
    <source>
        <dbReference type="PROSITE" id="PS51819"/>
    </source>
</evidence>
<accession>A0A4P2QM43</accession>
<dbReference type="InterPro" id="IPR004360">
    <property type="entry name" value="Glyas_Fos-R_dOase_dom"/>
</dbReference>
<feature type="domain" description="VOC" evidence="2">
    <location>
        <begin position="18"/>
        <end position="153"/>
    </location>
</feature>
<dbReference type="AlphaFoldDB" id="A0A4P2QM43"/>
<sequence length="178" mass="19719">MPPGGRFWATVFAMNLAGIAHIQLSVTDFPRSRAFYRALCEHFEMQCQYDDPGSEGERPMLYYIGGKTGVLIRPVNPEHAGARFHQYKPGLHHLCFRARSREDIDAFHRFFEGTLAALGGTLVHAPEEGAWASGYYSILFEDPDGIRLEINHVPGKGNLSEGVTLPLPPVRGGVPEQA</sequence>
<dbReference type="PANTHER" id="PTHR36113:SF6">
    <property type="entry name" value="FOSFOMYCIN RESISTANCE PROTEIN FOSX"/>
    <property type="match status" value="1"/>
</dbReference>
<keyword evidence="1" id="KW-0479">Metal-binding</keyword>
<dbReference type="Proteomes" id="UP000295497">
    <property type="component" value="Chromosome"/>
</dbReference>
<dbReference type="PROSITE" id="PS51819">
    <property type="entry name" value="VOC"/>
    <property type="match status" value="1"/>
</dbReference>
<gene>
    <name evidence="3" type="ORF">SOCE836_026820</name>
</gene>
<dbReference type="SUPFAM" id="SSF54593">
    <property type="entry name" value="Glyoxalase/Bleomycin resistance protein/Dihydroxybiphenyl dioxygenase"/>
    <property type="match status" value="1"/>
</dbReference>
<reference evidence="3 4" key="1">
    <citation type="submission" date="2015-09" db="EMBL/GenBank/DDBJ databases">
        <title>Sorangium comparison.</title>
        <authorList>
            <person name="Zaburannyi N."/>
            <person name="Bunk B."/>
            <person name="Overmann J."/>
            <person name="Mueller R."/>
        </authorList>
    </citation>
    <scope>NUCLEOTIDE SEQUENCE [LARGE SCALE GENOMIC DNA]</scope>
    <source>
        <strain evidence="3 4">So ce836</strain>
    </source>
</reference>